<reference evidence="1 2" key="1">
    <citation type="submission" date="2018-02" db="EMBL/GenBank/DDBJ databases">
        <authorList>
            <person name="Rodrigo-Torres L."/>
            <person name="Arahal R. D."/>
            <person name="Lucena T."/>
        </authorList>
    </citation>
    <scope>NUCLEOTIDE SEQUENCE [LARGE SCALE GENOMIC DNA]</scope>
    <source>
        <strain evidence="1 2">CECT 9267</strain>
    </source>
</reference>
<accession>A0AAE8LV64</accession>
<dbReference type="Gene3D" id="3.40.50.150">
    <property type="entry name" value="Vaccinia Virus protein VP39"/>
    <property type="match status" value="1"/>
</dbReference>
<dbReference type="Proteomes" id="UP000239650">
    <property type="component" value="Unassembled WGS sequence"/>
</dbReference>
<dbReference type="EC" id="2.1.1.217" evidence="1"/>
<gene>
    <name evidence="1" type="primary">trmK</name>
    <name evidence="1" type="ORF">LAS9267_00333</name>
</gene>
<dbReference type="EMBL" id="OKRC01000001">
    <property type="protein sequence ID" value="SPE18848.1"/>
    <property type="molecule type" value="Genomic_DNA"/>
</dbReference>
<comment type="caution">
    <text evidence="1">The sequence shown here is derived from an EMBL/GenBank/DDBJ whole genome shotgun (WGS) entry which is preliminary data.</text>
</comment>
<sequence length="235" mass="26438">MSPINLSKRLAAVAQFVPQDSIVADIGSDHAYLPIWLTEQKRLKGAIAGEVVAGPFESTQTHVIQWHLEDQIQVRLGDGVEVLNPEEDQVTCIVIAGMGGLLITEILERGLAHLNGHERLVLQPNIMEPTVREWLMKHHYAIVEEAIVAEDGHIYEVIVGEPRTEAVELDEADLVFGPVLRRRQPTDFQLKWSTLLNKKRHLLVQLQGAQVTPTEKIATVQHEIQLIEEVQTWDN</sequence>
<protein>
    <submittedName>
        <fullName evidence="1">tRNA (Adenine(22)-N(1))-methyltransferase</fullName>
        <ecNumber evidence="1">2.1.1.217</ecNumber>
    </submittedName>
</protein>
<evidence type="ECO:0000313" key="2">
    <source>
        <dbReference type="Proteomes" id="UP000239650"/>
    </source>
</evidence>
<dbReference type="Pfam" id="PF04816">
    <property type="entry name" value="TrmK"/>
    <property type="match status" value="1"/>
</dbReference>
<dbReference type="GO" id="GO:0160105">
    <property type="term" value="F:tRNA (adenine(22)-N1)-methyltransferase activity"/>
    <property type="evidence" value="ECO:0007669"/>
    <property type="project" value="UniProtKB-EC"/>
</dbReference>
<proteinExistence type="predicted"/>
<dbReference type="InterPro" id="IPR006901">
    <property type="entry name" value="TrmK"/>
</dbReference>
<organism evidence="1 2">
    <name type="scientific">Latilactobacillus sakei</name>
    <name type="common">Lactobacillus sakei</name>
    <dbReference type="NCBI Taxonomy" id="1599"/>
    <lineage>
        <taxon>Bacteria</taxon>
        <taxon>Bacillati</taxon>
        <taxon>Bacillota</taxon>
        <taxon>Bacilli</taxon>
        <taxon>Lactobacillales</taxon>
        <taxon>Lactobacillaceae</taxon>
        <taxon>Latilactobacillus</taxon>
    </lineage>
</organism>
<keyword evidence="1" id="KW-0489">Methyltransferase</keyword>
<evidence type="ECO:0000313" key="1">
    <source>
        <dbReference type="EMBL" id="SPE18848.1"/>
    </source>
</evidence>
<dbReference type="Gene3D" id="1.10.287.1890">
    <property type="match status" value="1"/>
</dbReference>
<dbReference type="SUPFAM" id="SSF53335">
    <property type="entry name" value="S-adenosyl-L-methionine-dependent methyltransferases"/>
    <property type="match status" value="1"/>
</dbReference>
<dbReference type="RefSeq" id="WP_076647611.1">
    <property type="nucleotide sequence ID" value="NZ_AP017931.1"/>
</dbReference>
<dbReference type="GO" id="GO:0032259">
    <property type="term" value="P:methylation"/>
    <property type="evidence" value="ECO:0007669"/>
    <property type="project" value="UniProtKB-KW"/>
</dbReference>
<dbReference type="AlphaFoldDB" id="A0AAE8LV64"/>
<dbReference type="InterPro" id="IPR029063">
    <property type="entry name" value="SAM-dependent_MTases_sf"/>
</dbReference>
<dbReference type="PANTHER" id="PTHR38451:SF1">
    <property type="entry name" value="TRNA (ADENINE(22)-N(1))-METHYLTRANSFERASE"/>
    <property type="match status" value="1"/>
</dbReference>
<dbReference type="PANTHER" id="PTHR38451">
    <property type="entry name" value="TRNA (ADENINE(22)-N(1))-METHYLTRANSFERASE"/>
    <property type="match status" value="1"/>
</dbReference>
<keyword evidence="1" id="KW-0808">Transferase</keyword>
<dbReference type="PIRSF" id="PIRSF018637">
    <property type="entry name" value="TrmK"/>
    <property type="match status" value="1"/>
</dbReference>
<name>A0AAE8LV64_LATSK</name>